<dbReference type="GO" id="GO:0003677">
    <property type="term" value="F:DNA binding"/>
    <property type="evidence" value="ECO:0007669"/>
    <property type="project" value="UniProtKB-KW"/>
</dbReference>
<dbReference type="Gene3D" id="3.40.50.300">
    <property type="entry name" value="P-loop containing nucleotide triphosphate hydrolases"/>
    <property type="match status" value="2"/>
</dbReference>
<keyword evidence="9" id="KW-0862">Zinc</keyword>
<evidence type="ECO:0000256" key="5">
    <source>
        <dbReference type="ARBA" id="ARBA00022741"/>
    </source>
</evidence>
<feature type="domain" description="ABC transporter" evidence="17">
    <location>
        <begin position="229"/>
        <end position="481"/>
    </location>
</feature>
<keyword evidence="3" id="KW-0479">Metal-binding</keyword>
<dbReference type="AlphaFoldDB" id="A0A3N0B7A7"/>
<dbReference type="PANTHER" id="PTHR43152">
    <property type="entry name" value="UVRABC SYSTEM PROTEIN A"/>
    <property type="match status" value="1"/>
</dbReference>
<evidence type="ECO:0000256" key="6">
    <source>
        <dbReference type="ARBA" id="ARBA00022763"/>
    </source>
</evidence>
<dbReference type="Proteomes" id="UP000278632">
    <property type="component" value="Unassembled WGS sequence"/>
</dbReference>
<evidence type="ECO:0000313" key="19">
    <source>
        <dbReference type="Proteomes" id="UP000278632"/>
    </source>
</evidence>
<evidence type="ECO:0000256" key="4">
    <source>
        <dbReference type="ARBA" id="ARBA00022737"/>
    </source>
</evidence>
<dbReference type="InterPro" id="IPR027417">
    <property type="entry name" value="P-loop_NTPase"/>
</dbReference>
<dbReference type="OrthoDB" id="9809851at2"/>
<dbReference type="PANTHER" id="PTHR43152:SF3">
    <property type="entry name" value="UVRABC SYSTEM PROTEIN A"/>
    <property type="match status" value="1"/>
</dbReference>
<evidence type="ECO:0000259" key="17">
    <source>
        <dbReference type="PROSITE" id="PS50893"/>
    </source>
</evidence>
<evidence type="ECO:0000256" key="10">
    <source>
        <dbReference type="ARBA" id="ARBA00022840"/>
    </source>
</evidence>
<keyword evidence="7" id="KW-0228">DNA excision</keyword>
<evidence type="ECO:0000256" key="13">
    <source>
        <dbReference type="ARBA" id="ARBA00023204"/>
    </source>
</evidence>
<evidence type="ECO:0000256" key="14">
    <source>
        <dbReference type="ARBA" id="ARBA00038000"/>
    </source>
</evidence>
<evidence type="ECO:0000256" key="1">
    <source>
        <dbReference type="ARBA" id="ARBA00004496"/>
    </source>
</evidence>
<sequence>MPNITVCHATEGTLADVCLDIPKHALTVFTGLSGSGKSTLLVDVLFNECQRQYLEAMGMEGIRKPRVERITGASPAVLVTQSDVNRNPRSTVGTATDMYTDLRMVFEKLHVRACPCCGEEICAADCQEETERDGDEFLVFMRCSLCGHRMRKITRTEFSFNTKEGACSVCEGIGKTLAIDWSRVLHEDRSVEDGAVDVWNHRYQAYQADALQRAFRHYGLLDAKSLPVARFDSLQREILLQGTESPVLSQALPNVDPPKTVAAGRFEGVGPLLMRRLAEREGAARDDLAQAYFACAECPACNGERLGAAGRQAHIADTRLPELASATLDELQSWVAGLADALSRDHRLLVEDYLRDVEAKLNRLRSLGLDYLSLDRRTVTLSGGELQRMRLAAVLDSELTDVVYIMDEPTAGLHPRDTAGMTATLKQLRDKGNTVLVIEHDPDVMREADFIVDMGPGAGRRGGRIVAQGTVEELQRSSASITGSWLKTPRPGKTAFRPFANTALEVRNARVHNLQGIDVRIPEQCLITVCGPSGSGKSTLVFDLIAQGDRPGTQNAVAGLDRFDRIIQVDQTPLARMKRSNVATYAGAYEGIRKAFSATAQAKAAGLTARSFSFNSPGGRCERCEGLGRVSSNMLFFLDVETTCPACRGRRFSEEVLDVRYNGLSIDEALMLSVEEAARAFEKIPGSARALRLLEDVGLGYVQLGQTLATLSGGEAQRLKLAKELITGSSKSNLYLLDEPTRGLHPQDVERFLSLVDRLVDAGGTAIVVEHNAHVIERSDWVIELGPEGGRKGGRIVFEGTPAKLRSAETETARYLRRS</sequence>
<comment type="subcellular location">
    <subcellularLocation>
        <location evidence="1">Cytoplasm</location>
    </subcellularLocation>
</comment>
<proteinExistence type="inferred from homology"/>
<keyword evidence="4" id="KW-0677">Repeat</keyword>
<dbReference type="InterPro" id="IPR041552">
    <property type="entry name" value="UvrA_DNA-bd"/>
</dbReference>
<dbReference type="Pfam" id="PF00005">
    <property type="entry name" value="ABC_tran"/>
    <property type="match status" value="1"/>
</dbReference>
<dbReference type="Pfam" id="PF17755">
    <property type="entry name" value="UvrA_DNA-bind"/>
    <property type="match status" value="1"/>
</dbReference>
<dbReference type="InterPro" id="IPR017871">
    <property type="entry name" value="ABC_transporter-like_CS"/>
</dbReference>
<evidence type="ECO:0000256" key="8">
    <source>
        <dbReference type="ARBA" id="ARBA00022771"/>
    </source>
</evidence>
<evidence type="ECO:0000256" key="12">
    <source>
        <dbReference type="ARBA" id="ARBA00023125"/>
    </source>
</evidence>
<keyword evidence="2" id="KW-0963">Cytoplasm</keyword>
<dbReference type="GO" id="GO:0006281">
    <property type="term" value="P:DNA repair"/>
    <property type="evidence" value="ECO:0007669"/>
    <property type="project" value="UniProtKB-KW"/>
</dbReference>
<keyword evidence="5" id="KW-0547">Nucleotide-binding</keyword>
<dbReference type="GO" id="GO:0004518">
    <property type="term" value="F:nuclease activity"/>
    <property type="evidence" value="ECO:0007669"/>
    <property type="project" value="UniProtKB-KW"/>
</dbReference>
<name>A0A3N0B7A7_9ACTN</name>
<evidence type="ECO:0000256" key="3">
    <source>
        <dbReference type="ARBA" id="ARBA00022723"/>
    </source>
</evidence>
<dbReference type="InterPro" id="IPR003593">
    <property type="entry name" value="AAA+_ATPase"/>
</dbReference>
<reference evidence="19" key="1">
    <citation type="submission" date="2018-05" db="EMBL/GenBank/DDBJ databases">
        <title>Genome Sequencing of selected type strains of the family Eggerthellaceae.</title>
        <authorList>
            <person name="Danylec N."/>
            <person name="Stoll D.A."/>
            <person name="Doetsch A."/>
            <person name="Huch M."/>
        </authorList>
    </citation>
    <scope>NUCLEOTIDE SEQUENCE [LARGE SCALE GENOMIC DNA]</scope>
    <source>
        <strain evidence="19">DSM 16106</strain>
    </source>
</reference>
<dbReference type="RefSeq" id="WP_123192488.1">
    <property type="nucleotide sequence ID" value="NZ_QICD01000016.1"/>
</dbReference>
<comment type="caution">
    <text evidence="18">The sequence shown here is derived from an EMBL/GenBank/DDBJ whole genome shotgun (WGS) entry which is preliminary data.</text>
</comment>
<dbReference type="SUPFAM" id="SSF52540">
    <property type="entry name" value="P-loop containing nucleoside triphosphate hydrolases"/>
    <property type="match status" value="2"/>
</dbReference>
<dbReference type="GO" id="GO:0005524">
    <property type="term" value="F:ATP binding"/>
    <property type="evidence" value="ECO:0007669"/>
    <property type="project" value="UniProtKB-KW"/>
</dbReference>
<evidence type="ECO:0000256" key="15">
    <source>
        <dbReference type="ARBA" id="ARBA00039316"/>
    </source>
</evidence>
<keyword evidence="12" id="KW-0238">DNA-binding</keyword>
<keyword evidence="10" id="KW-0067">ATP-binding</keyword>
<gene>
    <name evidence="18" type="primary">uvrA</name>
    <name evidence="18" type="ORF">DMP08_08340</name>
</gene>
<keyword evidence="6" id="KW-0227">DNA damage</keyword>
<keyword evidence="19" id="KW-1185">Reference proteome</keyword>
<keyword evidence="13" id="KW-0234">DNA repair</keyword>
<evidence type="ECO:0000256" key="2">
    <source>
        <dbReference type="ARBA" id="ARBA00022490"/>
    </source>
</evidence>
<keyword evidence="11" id="KW-0267">Excision nuclease</keyword>
<evidence type="ECO:0000256" key="11">
    <source>
        <dbReference type="ARBA" id="ARBA00022881"/>
    </source>
</evidence>
<dbReference type="GO" id="GO:0016887">
    <property type="term" value="F:ATP hydrolysis activity"/>
    <property type="evidence" value="ECO:0007669"/>
    <property type="project" value="InterPro"/>
</dbReference>
<evidence type="ECO:0000313" key="18">
    <source>
        <dbReference type="EMBL" id="RNL42609.1"/>
    </source>
</evidence>
<feature type="domain" description="ABC transporter" evidence="17">
    <location>
        <begin position="486"/>
        <end position="818"/>
    </location>
</feature>
<dbReference type="PROSITE" id="PS50893">
    <property type="entry name" value="ABC_TRANSPORTER_2"/>
    <property type="match status" value="2"/>
</dbReference>
<evidence type="ECO:0000256" key="9">
    <source>
        <dbReference type="ARBA" id="ARBA00022833"/>
    </source>
</evidence>
<organism evidence="18 19">
    <name type="scientific">Paraeggerthella hongkongensis</name>
    <dbReference type="NCBI Taxonomy" id="230658"/>
    <lineage>
        <taxon>Bacteria</taxon>
        <taxon>Bacillati</taxon>
        <taxon>Actinomycetota</taxon>
        <taxon>Coriobacteriia</taxon>
        <taxon>Eggerthellales</taxon>
        <taxon>Eggerthellaceae</taxon>
        <taxon>Paraeggerthella</taxon>
    </lineage>
</organism>
<dbReference type="InterPro" id="IPR003439">
    <property type="entry name" value="ABC_transporter-like_ATP-bd"/>
</dbReference>
<evidence type="ECO:0000256" key="16">
    <source>
        <dbReference type="ARBA" id="ARBA00042156"/>
    </source>
</evidence>
<dbReference type="EMBL" id="QICD01000016">
    <property type="protein sequence ID" value="RNL42609.1"/>
    <property type="molecule type" value="Genomic_DNA"/>
</dbReference>
<dbReference type="Gene3D" id="1.20.1580.10">
    <property type="entry name" value="ABC transporter ATPase like domain"/>
    <property type="match status" value="2"/>
</dbReference>
<evidence type="ECO:0000256" key="7">
    <source>
        <dbReference type="ARBA" id="ARBA00022769"/>
    </source>
</evidence>
<accession>A0A3N0B7A7</accession>
<protein>
    <recommendedName>
        <fullName evidence="15">UvrABC system protein A</fullName>
    </recommendedName>
    <alternativeName>
        <fullName evidence="16">Excinuclease ABC subunit A</fullName>
    </alternativeName>
</protein>
<comment type="similarity">
    <text evidence="14">Belongs to the ABC transporter superfamily. UvrA family.</text>
</comment>
<dbReference type="PROSITE" id="PS00211">
    <property type="entry name" value="ABC_TRANSPORTER_1"/>
    <property type="match status" value="2"/>
</dbReference>
<keyword evidence="8" id="KW-0863">Zinc-finger</keyword>
<dbReference type="GO" id="GO:0008270">
    <property type="term" value="F:zinc ion binding"/>
    <property type="evidence" value="ECO:0007669"/>
    <property type="project" value="UniProtKB-KW"/>
</dbReference>
<dbReference type="SMART" id="SM00382">
    <property type="entry name" value="AAA"/>
    <property type="match status" value="2"/>
</dbReference>
<dbReference type="GO" id="GO:0005737">
    <property type="term" value="C:cytoplasm"/>
    <property type="evidence" value="ECO:0007669"/>
    <property type="project" value="UniProtKB-SubCell"/>
</dbReference>
<dbReference type="Gene3D" id="1.10.8.280">
    <property type="entry name" value="ABC transporter ATPase domain-like"/>
    <property type="match status" value="1"/>
</dbReference>